<feature type="signal peptide" evidence="2">
    <location>
        <begin position="1"/>
        <end position="20"/>
    </location>
</feature>
<proteinExistence type="predicted"/>
<feature type="region of interest" description="Disordered" evidence="1">
    <location>
        <begin position="343"/>
        <end position="369"/>
    </location>
</feature>
<dbReference type="PANTHER" id="PTHR33914">
    <property type="entry name" value="18S PRE-RIBOSOMAL ASSEMBLY PROTEIN GAR2-LIKE PROTEIN"/>
    <property type="match status" value="1"/>
</dbReference>
<feature type="compositionally biased region" description="Polar residues" evidence="1">
    <location>
        <begin position="343"/>
        <end position="358"/>
    </location>
</feature>
<evidence type="ECO:0000313" key="3">
    <source>
        <dbReference type="EMBL" id="RWR77007.1"/>
    </source>
</evidence>
<feature type="chain" id="PRO_5019196793" description="18S pre-ribosomal assembly protein gar2-related" evidence="2">
    <location>
        <begin position="21"/>
        <end position="471"/>
    </location>
</feature>
<gene>
    <name evidence="3" type="ORF">CKAN_00547800</name>
</gene>
<feature type="region of interest" description="Disordered" evidence="1">
    <location>
        <begin position="262"/>
        <end position="309"/>
    </location>
</feature>
<dbReference type="GO" id="GO:0009786">
    <property type="term" value="P:regulation of asymmetric cell division"/>
    <property type="evidence" value="ECO:0007669"/>
    <property type="project" value="InterPro"/>
</dbReference>
<dbReference type="InterPro" id="IPR040378">
    <property type="entry name" value="BASL"/>
</dbReference>
<feature type="compositionally biased region" description="Basic and acidic residues" evidence="1">
    <location>
        <begin position="279"/>
        <end position="296"/>
    </location>
</feature>
<protein>
    <recommendedName>
        <fullName evidence="5">18S pre-ribosomal assembly protein gar2-related</fullName>
    </recommendedName>
</protein>
<name>A0A443NER5_9MAGN</name>
<comment type="caution">
    <text evidence="3">The sequence shown here is derived from an EMBL/GenBank/DDBJ whole genome shotgun (WGS) entry which is preliminary data.</text>
</comment>
<keyword evidence="2" id="KW-0732">Signal</keyword>
<evidence type="ECO:0000256" key="2">
    <source>
        <dbReference type="SAM" id="SignalP"/>
    </source>
</evidence>
<keyword evidence="4" id="KW-1185">Reference proteome</keyword>
<sequence length="471" mass="51476">MNLNIFFLVLFSTYIRLNLLSSFRNLLALADSEAGSLHPSLTSVPPKTVIYDYKPVETNENGKEGRHEITSVLESKIYEKADPIPAEKCVEDGWGYDPAPGKCDSNNGRVNECEKVTASCFAPLPENETALYTDKTVTDELPELMSCFKENVVKDICIDKGVPALDKILVGNVEVDHKRYFGILQSELDEYSDLTKGTEVNPLPVCDDLKSSVFDGQFIPSEEKEVANGCIHESLQVERGGNDEASDGVVNNTPDKVIPETLGLVQDSDVGNQHADSSSSDRRKDQEHADQKHAWDATDSADVRSSCGADEANMGTSMVCSIHEASNQSRDDMNLPFDSKAKSGSITFDSSSQNTSIRAGSAENADYQQSGKSITASVFEDDPLDSLTGSTRGFFIQHGVGESSFSGMGAVSGPLGSISFRSDSSTTSTRSFAFPILNSEWNSSPVKMAKADRRYFRKHRGWKRALLCCRF</sequence>
<dbReference type="Proteomes" id="UP000283530">
    <property type="component" value="Unassembled WGS sequence"/>
</dbReference>
<dbReference type="PANTHER" id="PTHR33914:SF2">
    <property type="entry name" value="OS02G0582100 PROTEIN"/>
    <property type="match status" value="1"/>
</dbReference>
<feature type="compositionally biased region" description="Polar residues" evidence="1">
    <location>
        <begin position="269"/>
        <end position="278"/>
    </location>
</feature>
<evidence type="ECO:0000256" key="1">
    <source>
        <dbReference type="SAM" id="MobiDB-lite"/>
    </source>
</evidence>
<accession>A0A443NER5</accession>
<reference evidence="3 4" key="1">
    <citation type="journal article" date="2019" name="Nat. Plants">
        <title>Stout camphor tree genome fills gaps in understanding of flowering plant genome evolution.</title>
        <authorList>
            <person name="Chaw S.M."/>
            <person name="Liu Y.C."/>
            <person name="Wu Y.W."/>
            <person name="Wang H.Y."/>
            <person name="Lin C.I."/>
            <person name="Wu C.S."/>
            <person name="Ke H.M."/>
            <person name="Chang L.Y."/>
            <person name="Hsu C.Y."/>
            <person name="Yang H.T."/>
            <person name="Sudianto E."/>
            <person name="Hsu M.H."/>
            <person name="Wu K.P."/>
            <person name="Wang L.N."/>
            <person name="Leebens-Mack J.H."/>
            <person name="Tsai I.J."/>
        </authorList>
    </citation>
    <scope>NUCLEOTIDE SEQUENCE [LARGE SCALE GENOMIC DNA]</scope>
    <source>
        <strain evidence="4">cv. Chaw 1501</strain>
        <tissue evidence="3">Young leaves</tissue>
    </source>
</reference>
<evidence type="ECO:0000313" key="4">
    <source>
        <dbReference type="Proteomes" id="UP000283530"/>
    </source>
</evidence>
<evidence type="ECO:0008006" key="5">
    <source>
        <dbReference type="Google" id="ProtNLM"/>
    </source>
</evidence>
<dbReference type="OrthoDB" id="1911032at2759"/>
<organism evidence="3 4">
    <name type="scientific">Cinnamomum micranthum f. kanehirae</name>
    <dbReference type="NCBI Taxonomy" id="337451"/>
    <lineage>
        <taxon>Eukaryota</taxon>
        <taxon>Viridiplantae</taxon>
        <taxon>Streptophyta</taxon>
        <taxon>Embryophyta</taxon>
        <taxon>Tracheophyta</taxon>
        <taxon>Spermatophyta</taxon>
        <taxon>Magnoliopsida</taxon>
        <taxon>Magnoliidae</taxon>
        <taxon>Laurales</taxon>
        <taxon>Lauraceae</taxon>
        <taxon>Cinnamomum</taxon>
    </lineage>
</organism>
<dbReference type="AlphaFoldDB" id="A0A443NER5"/>
<dbReference type="EMBL" id="QPKB01000002">
    <property type="protein sequence ID" value="RWR77007.1"/>
    <property type="molecule type" value="Genomic_DNA"/>
</dbReference>